<dbReference type="AlphaFoldDB" id="A0A1F7WR97"/>
<dbReference type="EMBL" id="MGFH01000139">
    <property type="protein sequence ID" value="OGM04635.1"/>
    <property type="molecule type" value="Genomic_DNA"/>
</dbReference>
<organism evidence="2 3">
    <name type="scientific">Candidatus Wallbacteria bacterium GWC2_49_35</name>
    <dbReference type="NCBI Taxonomy" id="1817813"/>
    <lineage>
        <taxon>Bacteria</taxon>
        <taxon>Candidatus Walliibacteriota</taxon>
    </lineage>
</organism>
<sequence length="392" mass="43304">MNDNDSSACAKKKSIFVYGYFGAGNIGDELILTAFLTMLASRGVKRELIVAVERPEYYDRIAYEKDYKNLDIVFVKRYKNPLNFNNISAFRRSAAFVIPGGGIFQDYSALSFLCYYSFLAVSKLFGVNNYLLFQGLTGIKSKLFVKMMIFAANNLSNYISVRDEASAEFLGKRGAAAADPCGDYSDPVFALNSSIGEKIRSINEGAVKEGVIGVSLRPWKGAGASEIAKVISAVVEKTGLNMKLYSMQEKIDCDFNSIVIGSLDEKTRGKIIKIEYINDAGNLVRSLSLNSLNIGMRFHFSVLSMIAGVPCVGLSYDEKVGELYKRANLQQLCVSGPEFAELASGRTEPLIKRADYALKNAGRLKDAIGRFASERESIAKLMFEDFYVKCLQ</sequence>
<dbReference type="PANTHER" id="PTHR36836">
    <property type="entry name" value="COLANIC ACID BIOSYNTHESIS PROTEIN WCAK"/>
    <property type="match status" value="1"/>
</dbReference>
<evidence type="ECO:0000259" key="1">
    <source>
        <dbReference type="Pfam" id="PF04230"/>
    </source>
</evidence>
<proteinExistence type="predicted"/>
<evidence type="ECO:0000313" key="3">
    <source>
        <dbReference type="Proteomes" id="UP000178735"/>
    </source>
</evidence>
<evidence type="ECO:0000313" key="2">
    <source>
        <dbReference type="EMBL" id="OGM04635.1"/>
    </source>
</evidence>
<accession>A0A1F7WR97</accession>
<dbReference type="InterPro" id="IPR007345">
    <property type="entry name" value="Polysacch_pyruvyl_Trfase"/>
</dbReference>
<dbReference type="Pfam" id="PF04230">
    <property type="entry name" value="PS_pyruv_trans"/>
    <property type="match status" value="1"/>
</dbReference>
<gene>
    <name evidence="2" type="ORF">A2008_05325</name>
</gene>
<dbReference type="Proteomes" id="UP000178735">
    <property type="component" value="Unassembled WGS sequence"/>
</dbReference>
<feature type="domain" description="Polysaccharide pyruvyl transferase" evidence="1">
    <location>
        <begin position="25"/>
        <end position="317"/>
    </location>
</feature>
<dbReference type="STRING" id="1817813.A2008_05325"/>
<comment type="caution">
    <text evidence="2">The sequence shown here is derived from an EMBL/GenBank/DDBJ whole genome shotgun (WGS) entry which is preliminary data.</text>
</comment>
<reference evidence="2 3" key="1">
    <citation type="journal article" date="2016" name="Nat. Commun.">
        <title>Thousands of microbial genomes shed light on interconnected biogeochemical processes in an aquifer system.</title>
        <authorList>
            <person name="Anantharaman K."/>
            <person name="Brown C.T."/>
            <person name="Hug L.A."/>
            <person name="Sharon I."/>
            <person name="Castelle C.J."/>
            <person name="Probst A.J."/>
            <person name="Thomas B.C."/>
            <person name="Singh A."/>
            <person name="Wilkins M.J."/>
            <person name="Karaoz U."/>
            <person name="Brodie E.L."/>
            <person name="Williams K.H."/>
            <person name="Hubbard S.S."/>
            <person name="Banfield J.F."/>
        </authorList>
    </citation>
    <scope>NUCLEOTIDE SEQUENCE [LARGE SCALE GENOMIC DNA]</scope>
</reference>
<name>A0A1F7WR97_9BACT</name>
<protein>
    <recommendedName>
        <fullName evidence="1">Polysaccharide pyruvyl transferase domain-containing protein</fullName>
    </recommendedName>
</protein>
<dbReference type="PANTHER" id="PTHR36836:SF1">
    <property type="entry name" value="COLANIC ACID BIOSYNTHESIS PROTEIN WCAK"/>
    <property type="match status" value="1"/>
</dbReference>